<comment type="caution">
    <text evidence="3">The sequence shown here is derived from an EMBL/GenBank/DDBJ whole genome shotgun (WGS) entry which is preliminary data.</text>
</comment>
<accession>A0ABU4BEL6</accession>
<dbReference type="SMART" id="SM00857">
    <property type="entry name" value="Resolvase"/>
    <property type="match status" value="1"/>
</dbReference>
<dbReference type="InterPro" id="IPR038109">
    <property type="entry name" value="DNA_bind_recomb_sf"/>
</dbReference>
<dbReference type="Gene3D" id="3.40.50.1390">
    <property type="entry name" value="Resolvase, N-terminal catalytic domain"/>
    <property type="match status" value="1"/>
</dbReference>
<dbReference type="EMBL" id="JAWLJX010000004">
    <property type="protein sequence ID" value="MDV6262538.1"/>
    <property type="molecule type" value="Genomic_DNA"/>
</dbReference>
<feature type="domain" description="Recombinase" evidence="2">
    <location>
        <begin position="164"/>
        <end position="281"/>
    </location>
</feature>
<feature type="domain" description="Resolvase/invertase-type recombinase catalytic" evidence="1">
    <location>
        <begin position="5"/>
        <end position="156"/>
    </location>
</feature>
<protein>
    <submittedName>
        <fullName evidence="3">Recombinase family protein</fullName>
    </submittedName>
</protein>
<dbReference type="InterPro" id="IPR036162">
    <property type="entry name" value="Resolvase-like_N_sf"/>
</dbReference>
<dbReference type="Pfam" id="PF00239">
    <property type="entry name" value="Resolvase"/>
    <property type="match status" value="1"/>
</dbReference>
<dbReference type="PANTHER" id="PTHR30461">
    <property type="entry name" value="DNA-INVERTASE FROM LAMBDOID PROPHAGE"/>
    <property type="match status" value="1"/>
</dbReference>
<dbReference type="PROSITE" id="PS51737">
    <property type="entry name" value="RECOMBINASE_DNA_BIND"/>
    <property type="match status" value="1"/>
</dbReference>
<dbReference type="SUPFAM" id="SSF53041">
    <property type="entry name" value="Resolvase-like"/>
    <property type="match status" value="1"/>
</dbReference>
<gene>
    <name evidence="3" type="ORF">R3P96_14450</name>
</gene>
<dbReference type="InterPro" id="IPR050639">
    <property type="entry name" value="SSR_resolvase"/>
</dbReference>
<dbReference type="CDD" id="cd00338">
    <property type="entry name" value="Ser_Recombinase"/>
    <property type="match status" value="1"/>
</dbReference>
<sequence length="506" mass="56714">MEPKRAAIYTRISRDSEGKELGIKRQLEDSGALAERLGFDVANVYSDNDVGASTRSRPKPRPQYEEMLRAARAGEFDAIIAYTTSRLTRRMAQTVELVALARDHGIQFHYVMSPSFDLNTAAGRQVAQILATNDEMESDVISERVSRAALQRAQNGQFHGNIGPFGFDPVKDPVTGKVADLKRHAEHADWLVEATDRLLAGETLYGICTSWNALGRRTRGRSNNKDGAHWSPKTLRGALTNPALIGKRSHHGELYDATWEPIVDRADWERVVALLSDPVRKERGKNFGTARKYPLSGVLSCALCGTTLTSMTASRLRGHSFVCAKIPYNGCGKVRISHQPLEDYLREQVFARLDTPRIDLPTDDSMQVAEKELHAKLDKLGKRMERVKEGFKEGILSARDVKVEQAQIEKTSAAIEQKLSDLSSRHVAANIPRGERLRELWQTRDAVWKRQIISAVIETVTIKPHPKGVTTNLTRRKTETADEFDGRKRAHQLAVLEARVEVKWRA</sequence>
<reference evidence="3 4" key="1">
    <citation type="submission" date="2023-10" db="EMBL/GenBank/DDBJ databases">
        <title>Development of a sustainable strategy for remediation of hydrocarbon-contaminated territories based on the waste exchange concept.</title>
        <authorList>
            <person name="Krivoruchko A."/>
        </authorList>
    </citation>
    <scope>NUCLEOTIDE SEQUENCE [LARGE SCALE GENOMIC DNA]</scope>
    <source>
        <strain evidence="3 4">IEGM 1323</strain>
    </source>
</reference>
<evidence type="ECO:0000313" key="3">
    <source>
        <dbReference type="EMBL" id="MDV6262538.1"/>
    </source>
</evidence>
<dbReference type="PROSITE" id="PS51736">
    <property type="entry name" value="RECOMBINASES_3"/>
    <property type="match status" value="1"/>
</dbReference>
<dbReference type="Gene3D" id="3.90.1750.20">
    <property type="entry name" value="Putative Large Serine Recombinase, Chain B, Domain 2"/>
    <property type="match status" value="1"/>
</dbReference>
<organism evidence="3 4">
    <name type="scientific">Rhodococcoides yunnanense</name>
    <dbReference type="NCBI Taxonomy" id="278209"/>
    <lineage>
        <taxon>Bacteria</taxon>
        <taxon>Bacillati</taxon>
        <taxon>Actinomycetota</taxon>
        <taxon>Actinomycetes</taxon>
        <taxon>Mycobacteriales</taxon>
        <taxon>Nocardiaceae</taxon>
        <taxon>Rhodococcoides</taxon>
    </lineage>
</organism>
<dbReference type="RefSeq" id="WP_317564896.1">
    <property type="nucleotide sequence ID" value="NZ_JAWLJX010000004.1"/>
</dbReference>
<evidence type="ECO:0000259" key="1">
    <source>
        <dbReference type="PROSITE" id="PS51736"/>
    </source>
</evidence>
<evidence type="ECO:0000259" key="2">
    <source>
        <dbReference type="PROSITE" id="PS51737"/>
    </source>
</evidence>
<name>A0ABU4BEL6_9NOCA</name>
<dbReference type="InterPro" id="IPR011109">
    <property type="entry name" value="DNA_bind_recombinase_dom"/>
</dbReference>
<dbReference type="InterPro" id="IPR006119">
    <property type="entry name" value="Resolv_N"/>
</dbReference>
<keyword evidence="4" id="KW-1185">Reference proteome</keyword>
<dbReference type="Pfam" id="PF07508">
    <property type="entry name" value="Recombinase"/>
    <property type="match status" value="1"/>
</dbReference>
<dbReference type="Proteomes" id="UP001185755">
    <property type="component" value="Unassembled WGS sequence"/>
</dbReference>
<dbReference type="PANTHER" id="PTHR30461:SF23">
    <property type="entry name" value="DNA RECOMBINASE-RELATED"/>
    <property type="match status" value="1"/>
</dbReference>
<evidence type="ECO:0000313" key="4">
    <source>
        <dbReference type="Proteomes" id="UP001185755"/>
    </source>
</evidence>
<proteinExistence type="predicted"/>